<comment type="similarity">
    <text evidence="5">Belongs to the Orn/Lys/Arg decarboxylase class-II family. LysA subfamily.</text>
</comment>
<dbReference type="PANTHER" id="PTHR43727">
    <property type="entry name" value="DIAMINOPIMELATE DECARBOXYLASE"/>
    <property type="match status" value="1"/>
</dbReference>
<comment type="function">
    <text evidence="5">Specifically catalyzes the decarboxylation of meso-diaminopimelate (meso-DAP) to L-lysine.</text>
</comment>
<dbReference type="GO" id="GO:0008836">
    <property type="term" value="F:diaminopimelate decarboxylase activity"/>
    <property type="evidence" value="ECO:0007669"/>
    <property type="project" value="UniProtKB-UniRule"/>
</dbReference>
<keyword evidence="12" id="KW-1185">Reference proteome</keyword>
<keyword evidence="3 5" id="KW-0663">Pyridoxal phosphate</keyword>
<feature type="binding site" evidence="5">
    <location>
        <position position="268"/>
    </location>
    <ligand>
        <name>substrate</name>
    </ligand>
</feature>
<dbReference type="SUPFAM" id="SSF50621">
    <property type="entry name" value="Alanine racemase C-terminal domain-like"/>
    <property type="match status" value="1"/>
</dbReference>
<keyword evidence="2 5" id="KW-0210">Decarboxylase</keyword>
<dbReference type="HAMAP" id="MF_02120">
    <property type="entry name" value="LysA"/>
    <property type="match status" value="1"/>
</dbReference>
<comment type="pathway">
    <text evidence="5 8">Amino-acid biosynthesis; L-lysine biosynthesis via DAP pathway; L-lysine from DL-2,6-diaminopimelate: step 1/1.</text>
</comment>
<comment type="caution">
    <text evidence="11">The sequence shown here is derived from an EMBL/GenBank/DDBJ whole genome shotgun (WGS) entry which is preliminary data.</text>
</comment>
<name>A0A6N6M5G0_9FLAO</name>
<dbReference type="Pfam" id="PF00278">
    <property type="entry name" value="Orn_DAP_Arg_deC"/>
    <property type="match status" value="1"/>
</dbReference>
<evidence type="ECO:0000313" key="12">
    <source>
        <dbReference type="Proteomes" id="UP000435357"/>
    </source>
</evidence>
<dbReference type="InterPro" id="IPR022653">
    <property type="entry name" value="De-COase2_pyr-phos_BS"/>
</dbReference>
<evidence type="ECO:0000256" key="5">
    <source>
        <dbReference type="HAMAP-Rule" id="MF_02120"/>
    </source>
</evidence>
<dbReference type="EMBL" id="WACR01000004">
    <property type="protein sequence ID" value="KAB1064849.1"/>
    <property type="molecule type" value="Genomic_DNA"/>
</dbReference>
<dbReference type="InterPro" id="IPR022644">
    <property type="entry name" value="De-COase2_N"/>
</dbReference>
<proteinExistence type="inferred from homology"/>
<feature type="binding site" evidence="5">
    <location>
        <position position="363"/>
    </location>
    <ligand>
        <name>pyridoxal 5'-phosphate</name>
        <dbReference type="ChEBI" id="CHEBI:597326"/>
    </ligand>
</feature>
<dbReference type="EC" id="4.1.1.20" evidence="5 6"/>
<feature type="domain" description="Orn/DAP/Arg decarboxylase 2 N-terminal" evidence="10">
    <location>
        <begin position="28"/>
        <end position="272"/>
    </location>
</feature>
<dbReference type="SUPFAM" id="SSF51419">
    <property type="entry name" value="PLP-binding barrel"/>
    <property type="match status" value="1"/>
</dbReference>
<dbReference type="InterPro" id="IPR009006">
    <property type="entry name" value="Ala_racemase/Decarboxylase_C"/>
</dbReference>
<evidence type="ECO:0000256" key="1">
    <source>
        <dbReference type="ARBA" id="ARBA00001933"/>
    </source>
</evidence>
<dbReference type="InterPro" id="IPR000183">
    <property type="entry name" value="Orn/DAP/Arg_de-COase"/>
</dbReference>
<dbReference type="RefSeq" id="WP_151167169.1">
    <property type="nucleotide sequence ID" value="NZ_WACR01000004.1"/>
</dbReference>
<feature type="domain" description="Orn/DAP/Arg decarboxylase 2 C-terminal" evidence="9">
    <location>
        <begin position="19"/>
        <end position="361"/>
    </location>
</feature>
<feature type="binding site" evidence="5">
    <location>
        <position position="308"/>
    </location>
    <ligand>
        <name>substrate</name>
    </ligand>
</feature>
<dbReference type="UniPathway" id="UPA00034">
    <property type="reaction ID" value="UER00027"/>
</dbReference>
<dbReference type="InterPro" id="IPR029066">
    <property type="entry name" value="PLP-binding_barrel"/>
</dbReference>
<evidence type="ECO:0000313" key="11">
    <source>
        <dbReference type="EMBL" id="KAB1064849.1"/>
    </source>
</evidence>
<feature type="binding site" evidence="5">
    <location>
        <position position="227"/>
    </location>
    <ligand>
        <name>pyridoxal 5'-phosphate</name>
        <dbReference type="ChEBI" id="CHEBI:597326"/>
    </ligand>
</feature>
<dbReference type="PANTHER" id="PTHR43727:SF2">
    <property type="entry name" value="GROUP IV DECARBOXYLASE"/>
    <property type="match status" value="1"/>
</dbReference>
<dbReference type="PROSITE" id="PS00878">
    <property type="entry name" value="ODR_DC_2_1"/>
    <property type="match status" value="1"/>
</dbReference>
<evidence type="ECO:0000256" key="6">
    <source>
        <dbReference type="NCBIfam" id="TIGR01048"/>
    </source>
</evidence>
<feature type="active site" description="Proton donor" evidence="7">
    <location>
        <position position="334"/>
    </location>
</feature>
<dbReference type="PRINTS" id="PR01179">
    <property type="entry name" value="ODADCRBXLASE"/>
</dbReference>
<evidence type="ECO:0000256" key="8">
    <source>
        <dbReference type="RuleBase" id="RU003738"/>
    </source>
</evidence>
<dbReference type="Pfam" id="PF02784">
    <property type="entry name" value="Orn_Arg_deC_N"/>
    <property type="match status" value="1"/>
</dbReference>
<evidence type="ECO:0000259" key="9">
    <source>
        <dbReference type="Pfam" id="PF00278"/>
    </source>
</evidence>
<dbReference type="InterPro" id="IPR002986">
    <property type="entry name" value="DAP_deCOOHase_LysA"/>
</dbReference>
<gene>
    <name evidence="5 11" type="primary">lysA</name>
    <name evidence="11" type="ORF">F3059_05700</name>
</gene>
<feature type="modified residue" description="N6-(pyridoxal phosphate)lysine" evidence="5 7">
    <location>
        <position position="48"/>
    </location>
</feature>
<dbReference type="NCBIfam" id="TIGR01048">
    <property type="entry name" value="lysA"/>
    <property type="match status" value="1"/>
</dbReference>
<feature type="binding site" evidence="5">
    <location>
        <position position="335"/>
    </location>
    <ligand>
        <name>substrate</name>
    </ligand>
</feature>
<dbReference type="Gene3D" id="2.40.37.10">
    <property type="entry name" value="Lyase, Ornithine Decarboxylase, Chain A, domain 1"/>
    <property type="match status" value="1"/>
</dbReference>
<sequence length="387" mass="43919">MTRNEQIKWFKEQETPFYFYDLEKLRMVLKALDHEMDQYGYHMHYALKANANFKVLTEMIDHGYGADCVSGGEVKRALEAGFDPQKVVFAGVGKSDSEIKYALENEIGCFNVESLEELEVIEELAKEMNKTANIALRLNPDVDAKTHHYITTGLNENKFGLNPNDLDSTLALLKKSKNLTFKGIHFHIGSQITELSAFKHLCLKANDFLQWFRDHKLKVEWVNVGGGLGIDYENPDEKLIPDFANFFRIFHQFLNLENGQSLHFELGRAIVAQMGEFITRVLYIKKGISRSFAIVDGGMSELIRPALYQAFHKIENLSQKGDPDHKYDVVGPICETSDTFGKQVSLPKTKRGDLISVRSSGAYGEVMASQYNLRGPLKILTSDDEMD</sequence>
<dbReference type="GO" id="GO:0009089">
    <property type="term" value="P:lysine biosynthetic process via diaminopimelate"/>
    <property type="evidence" value="ECO:0007669"/>
    <property type="project" value="UniProtKB-UniRule"/>
</dbReference>
<accession>A0A6N6M5G0</accession>
<dbReference type="PRINTS" id="PR01181">
    <property type="entry name" value="DAPDCRBXLASE"/>
</dbReference>
<evidence type="ECO:0000256" key="3">
    <source>
        <dbReference type="ARBA" id="ARBA00022898"/>
    </source>
</evidence>
<keyword evidence="5" id="KW-0028">Amino-acid biosynthesis</keyword>
<evidence type="ECO:0000259" key="10">
    <source>
        <dbReference type="Pfam" id="PF02784"/>
    </source>
</evidence>
<dbReference type="FunFam" id="3.20.20.10:FF:000003">
    <property type="entry name" value="Diaminopimelate decarboxylase"/>
    <property type="match status" value="1"/>
</dbReference>
<reference evidence="11 12" key="1">
    <citation type="submission" date="2019-09" db="EMBL/GenBank/DDBJ databases">
        <title>Genomes of Cryomorphaceae.</title>
        <authorList>
            <person name="Bowman J.P."/>
        </authorList>
    </citation>
    <scope>NUCLEOTIDE SEQUENCE [LARGE SCALE GENOMIC DNA]</scope>
    <source>
        <strain evidence="11 12">KCTC 52047</strain>
    </source>
</reference>
<keyword evidence="5 8" id="KW-0457">Lysine biosynthesis</keyword>
<feature type="binding site" evidence="5">
    <location>
        <begin position="265"/>
        <end position="268"/>
    </location>
    <ligand>
        <name>pyridoxal 5'-phosphate</name>
        <dbReference type="ChEBI" id="CHEBI:597326"/>
    </ligand>
</feature>
<evidence type="ECO:0000256" key="4">
    <source>
        <dbReference type="ARBA" id="ARBA00023239"/>
    </source>
</evidence>
<dbReference type="AlphaFoldDB" id="A0A6N6M5G0"/>
<dbReference type="InterPro" id="IPR022643">
    <property type="entry name" value="De-COase2_C"/>
</dbReference>
<comment type="catalytic activity">
    <reaction evidence="5 8">
        <text>meso-2,6-diaminopimelate + H(+) = L-lysine + CO2</text>
        <dbReference type="Rhea" id="RHEA:15101"/>
        <dbReference type="ChEBI" id="CHEBI:15378"/>
        <dbReference type="ChEBI" id="CHEBI:16526"/>
        <dbReference type="ChEBI" id="CHEBI:32551"/>
        <dbReference type="ChEBI" id="CHEBI:57791"/>
        <dbReference type="EC" id="4.1.1.20"/>
    </reaction>
</comment>
<comment type="subunit">
    <text evidence="5">Homodimer.</text>
</comment>
<evidence type="ECO:0000256" key="2">
    <source>
        <dbReference type="ARBA" id="ARBA00022793"/>
    </source>
</evidence>
<feature type="binding site" evidence="5">
    <location>
        <position position="363"/>
    </location>
    <ligand>
        <name>substrate</name>
    </ligand>
</feature>
<dbReference type="Proteomes" id="UP000435357">
    <property type="component" value="Unassembled WGS sequence"/>
</dbReference>
<keyword evidence="4 5" id="KW-0456">Lyase</keyword>
<dbReference type="OrthoDB" id="9802241at2"/>
<evidence type="ECO:0000256" key="7">
    <source>
        <dbReference type="PIRSR" id="PIRSR600183-50"/>
    </source>
</evidence>
<feature type="binding site" evidence="5">
    <location>
        <position position="304"/>
    </location>
    <ligand>
        <name>substrate</name>
    </ligand>
</feature>
<comment type="cofactor">
    <cofactor evidence="1 5 7 8">
        <name>pyridoxal 5'-phosphate</name>
        <dbReference type="ChEBI" id="CHEBI:597326"/>
    </cofactor>
</comment>
<dbReference type="GO" id="GO:0030170">
    <property type="term" value="F:pyridoxal phosphate binding"/>
    <property type="evidence" value="ECO:0007669"/>
    <property type="project" value="UniProtKB-UniRule"/>
</dbReference>
<organism evidence="11 12">
    <name type="scientific">Salibacter halophilus</name>
    <dbReference type="NCBI Taxonomy" id="1803916"/>
    <lineage>
        <taxon>Bacteria</taxon>
        <taxon>Pseudomonadati</taxon>
        <taxon>Bacteroidota</taxon>
        <taxon>Flavobacteriia</taxon>
        <taxon>Flavobacteriales</taxon>
        <taxon>Salibacteraceae</taxon>
        <taxon>Salibacter</taxon>
    </lineage>
</organism>
<dbReference type="Gene3D" id="3.20.20.10">
    <property type="entry name" value="Alanine racemase"/>
    <property type="match status" value="1"/>
</dbReference>
<protein>
    <recommendedName>
        <fullName evidence="5 6">Diaminopimelate decarboxylase</fullName>
        <shortName evidence="5">DAP decarboxylase</shortName>
        <shortName evidence="5">DAPDC</shortName>
        <ecNumber evidence="5 6">4.1.1.20</ecNumber>
    </recommendedName>
</protein>
<dbReference type="CDD" id="cd06828">
    <property type="entry name" value="PLPDE_III_DapDC"/>
    <property type="match status" value="1"/>
</dbReference>